<evidence type="ECO:0000256" key="19">
    <source>
        <dbReference type="ARBA" id="ARBA00025833"/>
    </source>
</evidence>
<keyword evidence="10 21" id="KW-0732">Signal</keyword>
<keyword evidence="8" id="KW-0645">Protease</keyword>
<keyword evidence="9" id="KW-0479">Metal-binding</keyword>
<sequence>MPNRCPAVNASHCACARGRAAIACAAFIASQGTPSMRKTLLAAAAAIALVIPAASQSSDLGMTTRIMDEGFNRSQVMLTAEYLADQIGPRLTNSPAMRKAEGWTMGKFSEWGLSNVHKEGFEFGRGWWIESSSVKMVTPRPIQLTAIPIAWTPATNGTVTGEVIVAPIASPADFAKWKGKLRGKIVLLTKPDTGSEPGTPAFKRWTDDELARMDQFEQPTYDPGAPDARTKRLTAAKAVDAFLQEEGALAYATKSRLDGKLVHGEGYLFGVGDTVKTPGVEIAAEDYRRLARLAGLGLAPTVSINSDVRFDDSDANAYDIIADIPGTSKDGTYVMAGAHLDSWVAGDGAADNGAGSAMIMEAARILSRMPKPKRTIRFALWAGEEQGLLGSLAYIQNHYVTRGTNAPTSGLARYMGWVNRWPIATKPEWSKMVGYFNIDNGSGRLRGIYAENNPAVVPIFKEWLTPFASMGASSVVIRKTGGTDHVYMQAVGMPGFQFIQDPLDYNSRIHHTSVDTFDHLKADDMRQAAVILATFLWNAANGDALPRPPLPTQPVKTDPFAYSDE</sequence>
<evidence type="ECO:0000256" key="5">
    <source>
        <dbReference type="ARBA" id="ARBA00014116"/>
    </source>
</evidence>
<reference evidence="23 24" key="1">
    <citation type="submission" date="2019-07" db="EMBL/GenBank/DDBJ databases">
        <title>Full genome sequence of Sphingomonas sp. 4R-6-7(HKS19).</title>
        <authorList>
            <person name="Im W.-T."/>
        </authorList>
    </citation>
    <scope>NUCLEOTIDE SEQUENCE [LARGE SCALE GENOMIC DNA]</scope>
    <source>
        <strain evidence="23 24">HKS19</strain>
    </source>
</reference>
<comment type="subunit">
    <text evidence="19">Homodimer. The monomeric form is inactive while the homodimer is active.</text>
</comment>
<evidence type="ECO:0000256" key="1">
    <source>
        <dbReference type="ARBA" id="ARBA00004240"/>
    </source>
</evidence>
<dbReference type="GO" id="GO:0005764">
    <property type="term" value="C:lysosome"/>
    <property type="evidence" value="ECO:0007669"/>
    <property type="project" value="UniProtKB-SubCell"/>
</dbReference>
<keyword evidence="24" id="KW-1185">Reference proteome</keyword>
<evidence type="ECO:0000256" key="6">
    <source>
        <dbReference type="ARBA" id="ARBA00022525"/>
    </source>
</evidence>
<evidence type="ECO:0000313" key="23">
    <source>
        <dbReference type="EMBL" id="QDZ06584.1"/>
    </source>
</evidence>
<evidence type="ECO:0000256" key="17">
    <source>
        <dbReference type="ARBA" id="ARBA00023180"/>
    </source>
</evidence>
<organism evidence="23 24">
    <name type="scientific">Sphingomonas panacisoli</name>
    <dbReference type="NCBI Taxonomy" id="1813879"/>
    <lineage>
        <taxon>Bacteria</taxon>
        <taxon>Pseudomonadati</taxon>
        <taxon>Pseudomonadota</taxon>
        <taxon>Alphaproteobacteria</taxon>
        <taxon>Sphingomonadales</taxon>
        <taxon>Sphingomonadaceae</taxon>
        <taxon>Sphingomonas</taxon>
    </lineage>
</organism>
<dbReference type="GO" id="GO:0046872">
    <property type="term" value="F:metal ion binding"/>
    <property type="evidence" value="ECO:0007669"/>
    <property type="project" value="UniProtKB-KW"/>
</dbReference>
<evidence type="ECO:0000256" key="20">
    <source>
        <dbReference type="ARBA" id="ARBA00033328"/>
    </source>
</evidence>
<evidence type="ECO:0000256" key="8">
    <source>
        <dbReference type="ARBA" id="ARBA00022670"/>
    </source>
</evidence>
<proteinExistence type="predicted"/>
<evidence type="ECO:0000256" key="4">
    <source>
        <dbReference type="ARBA" id="ARBA00004613"/>
    </source>
</evidence>
<dbReference type="EMBL" id="CP042306">
    <property type="protein sequence ID" value="QDZ06584.1"/>
    <property type="molecule type" value="Genomic_DNA"/>
</dbReference>
<keyword evidence="14" id="KW-0333">Golgi apparatus</keyword>
<dbReference type="Pfam" id="PF04389">
    <property type="entry name" value="Peptidase_M28"/>
    <property type="match status" value="1"/>
</dbReference>
<dbReference type="InterPro" id="IPR039866">
    <property type="entry name" value="CPQ"/>
</dbReference>
<evidence type="ECO:0000256" key="9">
    <source>
        <dbReference type="ARBA" id="ARBA00022723"/>
    </source>
</evidence>
<keyword evidence="18" id="KW-0458">Lysosome</keyword>
<feature type="chain" id="PRO_5022715969" description="Carboxypeptidase Q" evidence="21">
    <location>
        <begin position="26"/>
        <end position="565"/>
    </location>
</feature>
<keyword evidence="6" id="KW-0964">Secreted</keyword>
<evidence type="ECO:0000256" key="2">
    <source>
        <dbReference type="ARBA" id="ARBA00004371"/>
    </source>
</evidence>
<name>A0A5B8LFU0_9SPHN</name>
<evidence type="ECO:0000259" key="22">
    <source>
        <dbReference type="Pfam" id="PF04389"/>
    </source>
</evidence>
<evidence type="ECO:0000256" key="10">
    <source>
        <dbReference type="ARBA" id="ARBA00022729"/>
    </source>
</evidence>
<gene>
    <name evidence="23" type="ORF">FPZ24_03100</name>
</gene>
<evidence type="ECO:0000256" key="18">
    <source>
        <dbReference type="ARBA" id="ARBA00023228"/>
    </source>
</evidence>
<dbReference type="Gene3D" id="3.40.630.10">
    <property type="entry name" value="Zn peptidases"/>
    <property type="match status" value="1"/>
</dbReference>
<feature type="domain" description="Peptidase M28" evidence="22">
    <location>
        <begin position="320"/>
        <end position="534"/>
    </location>
</feature>
<evidence type="ECO:0000256" key="15">
    <source>
        <dbReference type="ARBA" id="ARBA00023049"/>
    </source>
</evidence>
<keyword evidence="11 23" id="KW-0378">Hydrolase</keyword>
<dbReference type="AlphaFoldDB" id="A0A5B8LFU0"/>
<dbReference type="OrthoDB" id="9769665at2"/>
<evidence type="ECO:0000313" key="24">
    <source>
        <dbReference type="Proteomes" id="UP000315673"/>
    </source>
</evidence>
<dbReference type="GO" id="GO:0070573">
    <property type="term" value="F:metallodipeptidase activity"/>
    <property type="evidence" value="ECO:0007669"/>
    <property type="project" value="InterPro"/>
</dbReference>
<evidence type="ECO:0000256" key="21">
    <source>
        <dbReference type="SAM" id="SignalP"/>
    </source>
</evidence>
<feature type="signal peptide" evidence="21">
    <location>
        <begin position="1"/>
        <end position="25"/>
    </location>
</feature>
<evidence type="ECO:0000256" key="3">
    <source>
        <dbReference type="ARBA" id="ARBA00004555"/>
    </source>
</evidence>
<accession>A0A5B8LFU0</accession>
<dbReference type="KEGG" id="spai:FPZ24_03100"/>
<keyword evidence="12" id="KW-0256">Endoplasmic reticulum</keyword>
<keyword evidence="13" id="KW-0862">Zinc</keyword>
<dbReference type="Proteomes" id="UP000315673">
    <property type="component" value="Chromosome"/>
</dbReference>
<dbReference type="Gene3D" id="3.50.30.30">
    <property type="match status" value="1"/>
</dbReference>
<dbReference type="PANTHER" id="PTHR12053:SF3">
    <property type="entry name" value="CARBOXYPEPTIDASE Q"/>
    <property type="match status" value="1"/>
</dbReference>
<dbReference type="GO" id="GO:0006508">
    <property type="term" value="P:proteolysis"/>
    <property type="evidence" value="ECO:0007669"/>
    <property type="project" value="UniProtKB-KW"/>
</dbReference>
<keyword evidence="17" id="KW-0325">Glycoprotein</keyword>
<keyword evidence="7" id="KW-0121">Carboxypeptidase</keyword>
<evidence type="ECO:0000256" key="14">
    <source>
        <dbReference type="ARBA" id="ARBA00023034"/>
    </source>
</evidence>
<dbReference type="GO" id="GO:0004180">
    <property type="term" value="F:carboxypeptidase activity"/>
    <property type="evidence" value="ECO:0007669"/>
    <property type="project" value="UniProtKB-KW"/>
</dbReference>
<dbReference type="PANTHER" id="PTHR12053">
    <property type="entry name" value="PROTEASE FAMILY M28 PLASMA GLUTAMATE CARBOXYPEPTIDASE-RELATED"/>
    <property type="match status" value="1"/>
</dbReference>
<protein>
    <recommendedName>
        <fullName evidence="5">Carboxypeptidase Q</fullName>
    </recommendedName>
    <alternativeName>
        <fullName evidence="20">Plasma glutamate carboxypeptidase</fullName>
    </alternativeName>
</protein>
<evidence type="ECO:0000256" key="11">
    <source>
        <dbReference type="ARBA" id="ARBA00022801"/>
    </source>
</evidence>
<keyword evidence="15" id="KW-0482">Metalloprotease</keyword>
<evidence type="ECO:0000256" key="12">
    <source>
        <dbReference type="ARBA" id="ARBA00022824"/>
    </source>
</evidence>
<dbReference type="SUPFAM" id="SSF53187">
    <property type="entry name" value="Zn-dependent exopeptidases"/>
    <property type="match status" value="1"/>
</dbReference>
<keyword evidence="16" id="KW-0865">Zymogen</keyword>
<dbReference type="InterPro" id="IPR007484">
    <property type="entry name" value="Peptidase_M28"/>
</dbReference>
<evidence type="ECO:0000256" key="16">
    <source>
        <dbReference type="ARBA" id="ARBA00023145"/>
    </source>
</evidence>
<evidence type="ECO:0000256" key="7">
    <source>
        <dbReference type="ARBA" id="ARBA00022645"/>
    </source>
</evidence>
<comment type="subcellular location">
    <subcellularLocation>
        <location evidence="1">Endoplasmic reticulum</location>
    </subcellularLocation>
    <subcellularLocation>
        <location evidence="3">Golgi apparatus</location>
    </subcellularLocation>
    <subcellularLocation>
        <location evidence="2">Lysosome</location>
    </subcellularLocation>
    <subcellularLocation>
        <location evidence="4">Secreted</location>
    </subcellularLocation>
</comment>
<dbReference type="GO" id="GO:0005576">
    <property type="term" value="C:extracellular region"/>
    <property type="evidence" value="ECO:0007669"/>
    <property type="project" value="UniProtKB-SubCell"/>
</dbReference>
<evidence type="ECO:0000256" key="13">
    <source>
        <dbReference type="ARBA" id="ARBA00022833"/>
    </source>
</evidence>